<evidence type="ECO:0000313" key="1">
    <source>
        <dbReference type="EMBL" id="OKH50966.1"/>
    </source>
</evidence>
<protein>
    <recommendedName>
        <fullName evidence="3">2'-5' RNA ligase</fullName>
    </recommendedName>
</protein>
<evidence type="ECO:0008006" key="3">
    <source>
        <dbReference type="Google" id="ProtNLM"/>
    </source>
</evidence>
<dbReference type="EMBL" id="MRCG01000001">
    <property type="protein sequence ID" value="OKH50966.1"/>
    <property type="molecule type" value="Genomic_DNA"/>
</dbReference>
<proteinExistence type="predicted"/>
<sequence length="189" mass="21077">MTKFAIYVCPTGSLAEQIKRFLAEHRETAAPLQQGPDACCLLIEGFEEQSGAAPIYTRSLDRAYNRGLKARPTPVVTLEGLVAKPDWSGLAITSPWLKQVMVNFACTVKSPTRKMPLRIQDELGLPLAYGPNRKDNKAIVTQAKAAIDWKTPTQWEMRFYQQLTNQSWKCHSSWDLGEGQPAVLEASVN</sequence>
<evidence type="ECO:0000313" key="2">
    <source>
        <dbReference type="Proteomes" id="UP000185557"/>
    </source>
</evidence>
<organism evidence="1 2">
    <name type="scientific">Phormidium tenue NIES-30</name>
    <dbReference type="NCBI Taxonomy" id="549789"/>
    <lineage>
        <taxon>Bacteria</taxon>
        <taxon>Bacillati</taxon>
        <taxon>Cyanobacteriota</taxon>
        <taxon>Cyanophyceae</taxon>
        <taxon>Oscillatoriophycideae</taxon>
        <taxon>Oscillatoriales</taxon>
        <taxon>Oscillatoriaceae</taxon>
        <taxon>Phormidium</taxon>
    </lineage>
</organism>
<keyword evidence="2" id="KW-1185">Reference proteome</keyword>
<comment type="caution">
    <text evidence="1">The sequence shown here is derived from an EMBL/GenBank/DDBJ whole genome shotgun (WGS) entry which is preliminary data.</text>
</comment>
<name>A0A1U7JB60_9CYAN</name>
<dbReference type="STRING" id="549789.NIES30_02515"/>
<dbReference type="RefSeq" id="WP_073606778.1">
    <property type="nucleotide sequence ID" value="NZ_MRCG01000001.1"/>
</dbReference>
<dbReference type="AlphaFoldDB" id="A0A1U7JB60"/>
<accession>A0A1U7JB60</accession>
<reference evidence="1 2" key="1">
    <citation type="submission" date="2016-11" db="EMBL/GenBank/DDBJ databases">
        <title>Draft Genome Sequences of Nine Cyanobacterial Strains from Diverse Habitats.</title>
        <authorList>
            <person name="Zhu T."/>
            <person name="Hou S."/>
            <person name="Lu X."/>
            <person name="Hess W.R."/>
        </authorList>
    </citation>
    <scope>NUCLEOTIDE SEQUENCE [LARGE SCALE GENOMIC DNA]</scope>
    <source>
        <strain evidence="1 2">NIES-30</strain>
    </source>
</reference>
<gene>
    <name evidence="1" type="ORF">NIES30_02515</name>
</gene>
<dbReference type="OrthoDB" id="571910at2"/>
<dbReference type="Proteomes" id="UP000185557">
    <property type="component" value="Unassembled WGS sequence"/>
</dbReference>